<name>A0A5K0UB85_9VIRU</name>
<keyword evidence="4 5" id="KW-0472">Membrane</keyword>
<proteinExistence type="predicted"/>
<dbReference type="PANTHER" id="PTHR23291:SF50">
    <property type="entry name" value="PROTEIN LIFEGUARD 4"/>
    <property type="match status" value="1"/>
</dbReference>
<keyword evidence="3 5" id="KW-1133">Transmembrane helix</keyword>
<dbReference type="PANTHER" id="PTHR23291">
    <property type="entry name" value="BAX INHIBITOR-RELATED"/>
    <property type="match status" value="1"/>
</dbReference>
<dbReference type="GO" id="GO:0016020">
    <property type="term" value="C:membrane"/>
    <property type="evidence" value="ECO:0007669"/>
    <property type="project" value="UniProtKB-SubCell"/>
</dbReference>
<comment type="subcellular location">
    <subcellularLocation>
        <location evidence="1">Membrane</location>
        <topology evidence="1">Multi-pass membrane protein</topology>
    </subcellularLocation>
</comment>
<evidence type="ECO:0000256" key="5">
    <source>
        <dbReference type="SAM" id="Phobius"/>
    </source>
</evidence>
<organism evidence="6 7">
    <name type="scientific">Yasminevirus sp. GU-2018</name>
    <dbReference type="NCBI Taxonomy" id="2420051"/>
    <lineage>
        <taxon>Viruses</taxon>
        <taxon>Varidnaviria</taxon>
        <taxon>Bamfordvirae</taxon>
        <taxon>Nucleocytoviricota</taxon>
        <taxon>Megaviricetes</taxon>
        <taxon>Imitervirales</taxon>
        <taxon>Mimiviridae</taxon>
        <taxon>Klosneuvirinae</taxon>
        <taxon>Yasminevirus</taxon>
        <taxon>Yasminevirus saudimassiliense</taxon>
    </lineage>
</organism>
<evidence type="ECO:0000313" key="6">
    <source>
        <dbReference type="EMBL" id="VBB18823.1"/>
    </source>
</evidence>
<keyword evidence="7" id="KW-1185">Reference proteome</keyword>
<dbReference type="EMBL" id="UPSH01000001">
    <property type="protein sequence ID" value="VBB18823.1"/>
    <property type="molecule type" value="Genomic_DNA"/>
</dbReference>
<dbReference type="Proteomes" id="UP000594342">
    <property type="component" value="Unassembled WGS sequence"/>
</dbReference>
<feature type="transmembrane region" description="Helical" evidence="5">
    <location>
        <begin position="31"/>
        <end position="55"/>
    </location>
</feature>
<evidence type="ECO:0000256" key="1">
    <source>
        <dbReference type="ARBA" id="ARBA00004141"/>
    </source>
</evidence>
<feature type="transmembrane region" description="Helical" evidence="5">
    <location>
        <begin position="113"/>
        <end position="131"/>
    </location>
</feature>
<comment type="caution">
    <text evidence="6">The sequence shown here is derived from an EMBL/GenBank/DDBJ whole genome shotgun (WGS) entry which is preliminary data.</text>
</comment>
<reference evidence="6 7" key="1">
    <citation type="submission" date="2018-10" db="EMBL/GenBank/DDBJ databases">
        <authorList>
            <consortium name="IHU Genomes"/>
        </authorList>
    </citation>
    <scope>NUCLEOTIDE SEQUENCE [LARGE SCALE GENOMIC DNA]</scope>
    <source>
        <strain evidence="6 7">A1</strain>
    </source>
</reference>
<evidence type="ECO:0000313" key="7">
    <source>
        <dbReference type="Proteomes" id="UP000594342"/>
    </source>
</evidence>
<feature type="transmembrane region" description="Helical" evidence="5">
    <location>
        <begin position="137"/>
        <end position="158"/>
    </location>
</feature>
<keyword evidence="2 5" id="KW-0812">Transmembrane</keyword>
<feature type="transmembrane region" description="Helical" evidence="5">
    <location>
        <begin position="62"/>
        <end position="81"/>
    </location>
</feature>
<evidence type="ECO:0000256" key="3">
    <source>
        <dbReference type="ARBA" id="ARBA00022989"/>
    </source>
</evidence>
<protein>
    <submittedName>
        <fullName evidence="6">Uncharacterized protein</fullName>
    </submittedName>
</protein>
<gene>
    <name evidence="6" type="ORF">YASMINEVIRUS_1355</name>
</gene>
<evidence type="ECO:0000256" key="4">
    <source>
        <dbReference type="ARBA" id="ARBA00023136"/>
    </source>
</evidence>
<accession>A0A5K0UB85</accession>
<dbReference type="InterPro" id="IPR006214">
    <property type="entry name" value="Bax_inhibitor_1-related"/>
</dbReference>
<feature type="transmembrane region" description="Helical" evidence="5">
    <location>
        <begin position="87"/>
        <end position="106"/>
    </location>
</feature>
<sequence>MSNYYDSDTFGSDQEFRMAYASHVYKTVQTLLFQFMFTFGCVCAVTFSQTVYNIVVQNLGSLLLMGIGGSLMTVFYMVSSAKKTETQLAVFTVFETMTICGITAFYGEEVVTLAVLATVGIVCGLGVYAFTTQVDHTGWFAPLTSALSCLLFMGLFNIFFGFKLFHTIELYLGTVIFFGYIVVDVQMFLTERSAKVAYVQPDLHIEASLNIYLDAINIFVRLLEIISTLKGEEKGRRNKKN</sequence>
<dbReference type="Pfam" id="PF01027">
    <property type="entry name" value="Bax1-I"/>
    <property type="match status" value="1"/>
</dbReference>
<evidence type="ECO:0000256" key="2">
    <source>
        <dbReference type="ARBA" id="ARBA00022692"/>
    </source>
</evidence>
<feature type="transmembrane region" description="Helical" evidence="5">
    <location>
        <begin position="170"/>
        <end position="189"/>
    </location>
</feature>